<proteinExistence type="predicted"/>
<evidence type="ECO:0000256" key="1">
    <source>
        <dbReference type="SAM" id="MobiDB-lite"/>
    </source>
</evidence>
<sequence>MDITKLDNDDAMSLASAMTQMARAGDNIATTLLATIPQNRTTDEQLLLEYPTEEFMDLEEEDEEAPLGHHSNSSHNGEIYLKETSAGMEHEANDHGGEMQEEEGAENKANAECHVLDRAYPNTTIEGGPLDLQVYLTAKNPPPGMPPFVHYGRPDVKGLFQKLRDDAIEAGERRVAVCVCAPMRLVNLCRKACAKYSDRRVAFDFHFEVFE</sequence>
<reference evidence="2" key="1">
    <citation type="submission" date="2021-01" db="EMBL/GenBank/DDBJ databases">
        <authorList>
            <person name="Corre E."/>
            <person name="Pelletier E."/>
            <person name="Niang G."/>
            <person name="Scheremetjew M."/>
            <person name="Finn R."/>
            <person name="Kale V."/>
            <person name="Holt S."/>
            <person name="Cochrane G."/>
            <person name="Meng A."/>
            <person name="Brown T."/>
            <person name="Cohen L."/>
        </authorList>
    </citation>
    <scope>NUCLEOTIDE SEQUENCE</scope>
    <source>
        <strain evidence="2">ECT3854</strain>
    </source>
</reference>
<accession>A0A7S1D076</accession>
<protein>
    <recommendedName>
        <fullName evidence="3">Ferric reductase NAD binding domain-containing protein</fullName>
    </recommendedName>
</protein>
<dbReference type="InterPro" id="IPR039261">
    <property type="entry name" value="FNR_nucleotide-bd"/>
</dbReference>
<dbReference type="Gene3D" id="3.40.50.80">
    <property type="entry name" value="Nucleotide-binding domain of ferredoxin-NADP reductase (FNR) module"/>
    <property type="match status" value="1"/>
</dbReference>
<evidence type="ECO:0000313" key="2">
    <source>
        <dbReference type="EMBL" id="CAD8934048.1"/>
    </source>
</evidence>
<dbReference type="EMBL" id="HBFW01007767">
    <property type="protein sequence ID" value="CAD8934048.1"/>
    <property type="molecule type" value="Transcribed_RNA"/>
</dbReference>
<organism evidence="2">
    <name type="scientific">Cyclophora tenuis</name>
    <name type="common">Marine diatom</name>
    <dbReference type="NCBI Taxonomy" id="216820"/>
    <lineage>
        <taxon>Eukaryota</taxon>
        <taxon>Sar</taxon>
        <taxon>Stramenopiles</taxon>
        <taxon>Ochrophyta</taxon>
        <taxon>Bacillariophyta</taxon>
        <taxon>Fragilariophyceae</taxon>
        <taxon>Fragilariophycidae</taxon>
        <taxon>Cyclophorales</taxon>
        <taxon>Cyclophoraceae</taxon>
        <taxon>Cyclophora</taxon>
    </lineage>
</organism>
<gene>
    <name evidence="2" type="ORF">CTEN0397_LOCUS5077</name>
</gene>
<name>A0A7S1D076_CYCTE</name>
<evidence type="ECO:0008006" key="3">
    <source>
        <dbReference type="Google" id="ProtNLM"/>
    </source>
</evidence>
<feature type="region of interest" description="Disordered" evidence="1">
    <location>
        <begin position="57"/>
        <end position="76"/>
    </location>
</feature>
<dbReference type="AlphaFoldDB" id="A0A7S1D076"/>